<dbReference type="InterPro" id="IPR011604">
    <property type="entry name" value="PDDEXK-like_dom_sf"/>
</dbReference>
<evidence type="ECO:0000313" key="1">
    <source>
        <dbReference type="EMBL" id="GGC68415.1"/>
    </source>
</evidence>
<name>A0A916UCX5_9HYPH</name>
<dbReference type="Gene3D" id="3.90.320.10">
    <property type="match status" value="1"/>
</dbReference>
<sequence>MAELPRVESQTVGAIYAAYEAEQRSEWFGNIGMSTFGTECDRAIWLEWRRTFEQPRLQGNKLRLFETGHREEARLIDDLRKAGVDVVDRDPDTDKQWKVTCVGGHLSGRLDGRALGVPEAPATWHVVELKTHNEKSFKALVKDGVAKSKPGHLAQMQFYMHRTGLQRALYLASTKNDEGLYAERITYDPAIALTLVARAERIVRASRPPAKLHEDPTAKMAFACGWCPARQVCHEGKFPRQHCRTCLHSTPVVDDSDAARWRCELHDVDLAPEDQARGCSAHLFIPDLVPYEQIDVDERGLTVTYRKPDGSLWVDGGHAGEAPAHG</sequence>
<evidence type="ECO:0000313" key="2">
    <source>
        <dbReference type="Proteomes" id="UP000637002"/>
    </source>
</evidence>
<protein>
    <submittedName>
        <fullName evidence="1">Uncharacterized protein</fullName>
    </submittedName>
</protein>
<keyword evidence="2" id="KW-1185">Reference proteome</keyword>
<reference evidence="1" key="2">
    <citation type="submission" date="2020-09" db="EMBL/GenBank/DDBJ databases">
        <authorList>
            <person name="Sun Q."/>
            <person name="Zhou Y."/>
        </authorList>
    </citation>
    <scope>NUCLEOTIDE SEQUENCE</scope>
    <source>
        <strain evidence="1">CGMCC 1.12919</strain>
    </source>
</reference>
<gene>
    <name evidence="1" type="ORF">GCM10010994_28730</name>
</gene>
<comment type="caution">
    <text evidence="1">The sequence shown here is derived from an EMBL/GenBank/DDBJ whole genome shotgun (WGS) entry which is preliminary data.</text>
</comment>
<dbReference type="AlphaFoldDB" id="A0A916UCX5"/>
<dbReference type="EMBL" id="BMGG01000005">
    <property type="protein sequence ID" value="GGC68415.1"/>
    <property type="molecule type" value="Genomic_DNA"/>
</dbReference>
<reference evidence="1" key="1">
    <citation type="journal article" date="2014" name="Int. J. Syst. Evol. Microbiol.">
        <title>Complete genome sequence of Corynebacterium casei LMG S-19264T (=DSM 44701T), isolated from a smear-ripened cheese.</title>
        <authorList>
            <consortium name="US DOE Joint Genome Institute (JGI-PGF)"/>
            <person name="Walter F."/>
            <person name="Albersmeier A."/>
            <person name="Kalinowski J."/>
            <person name="Ruckert C."/>
        </authorList>
    </citation>
    <scope>NUCLEOTIDE SEQUENCE</scope>
    <source>
        <strain evidence="1">CGMCC 1.12919</strain>
    </source>
</reference>
<organism evidence="1 2">
    <name type="scientific">Chelatococcus reniformis</name>
    <dbReference type="NCBI Taxonomy" id="1494448"/>
    <lineage>
        <taxon>Bacteria</taxon>
        <taxon>Pseudomonadati</taxon>
        <taxon>Pseudomonadota</taxon>
        <taxon>Alphaproteobacteria</taxon>
        <taxon>Hyphomicrobiales</taxon>
        <taxon>Chelatococcaceae</taxon>
        <taxon>Chelatococcus</taxon>
    </lineage>
</organism>
<dbReference type="Proteomes" id="UP000637002">
    <property type="component" value="Unassembled WGS sequence"/>
</dbReference>
<proteinExistence type="predicted"/>
<accession>A0A916UCX5</accession>